<keyword evidence="2" id="KW-1185">Reference proteome</keyword>
<dbReference type="EMBL" id="SRLO01002208">
    <property type="protein sequence ID" value="TNN33542.1"/>
    <property type="molecule type" value="Genomic_DNA"/>
</dbReference>
<gene>
    <name evidence="1" type="ORF">EYF80_056295</name>
</gene>
<proteinExistence type="predicted"/>
<comment type="caution">
    <text evidence="1">The sequence shown here is derived from an EMBL/GenBank/DDBJ whole genome shotgun (WGS) entry which is preliminary data.</text>
</comment>
<dbReference type="Proteomes" id="UP000314294">
    <property type="component" value="Unassembled WGS sequence"/>
</dbReference>
<evidence type="ECO:0000313" key="2">
    <source>
        <dbReference type="Proteomes" id="UP000314294"/>
    </source>
</evidence>
<evidence type="ECO:0000313" key="1">
    <source>
        <dbReference type="EMBL" id="TNN33542.1"/>
    </source>
</evidence>
<dbReference type="AlphaFoldDB" id="A0A4Z2EZ84"/>
<name>A0A4Z2EZ84_9TELE</name>
<sequence length="72" mass="8060">MEGVRHLTVAERAEWLASMLWGGGGGLARATEVQRKEKREVKRCSEIRCGRVGRADTHMLVAEECLEMDMGD</sequence>
<organism evidence="1 2">
    <name type="scientific">Liparis tanakae</name>
    <name type="common">Tanaka's snailfish</name>
    <dbReference type="NCBI Taxonomy" id="230148"/>
    <lineage>
        <taxon>Eukaryota</taxon>
        <taxon>Metazoa</taxon>
        <taxon>Chordata</taxon>
        <taxon>Craniata</taxon>
        <taxon>Vertebrata</taxon>
        <taxon>Euteleostomi</taxon>
        <taxon>Actinopterygii</taxon>
        <taxon>Neopterygii</taxon>
        <taxon>Teleostei</taxon>
        <taxon>Neoteleostei</taxon>
        <taxon>Acanthomorphata</taxon>
        <taxon>Eupercaria</taxon>
        <taxon>Perciformes</taxon>
        <taxon>Cottioidei</taxon>
        <taxon>Cottales</taxon>
        <taxon>Liparidae</taxon>
        <taxon>Liparis</taxon>
    </lineage>
</organism>
<protein>
    <submittedName>
        <fullName evidence="1">Uncharacterized protein</fullName>
    </submittedName>
</protein>
<accession>A0A4Z2EZ84</accession>
<reference evidence="1 2" key="1">
    <citation type="submission" date="2019-03" db="EMBL/GenBank/DDBJ databases">
        <title>First draft genome of Liparis tanakae, snailfish: a comprehensive survey of snailfish specific genes.</title>
        <authorList>
            <person name="Kim W."/>
            <person name="Song I."/>
            <person name="Jeong J.-H."/>
            <person name="Kim D."/>
            <person name="Kim S."/>
            <person name="Ryu S."/>
            <person name="Song J.Y."/>
            <person name="Lee S.K."/>
        </authorList>
    </citation>
    <scope>NUCLEOTIDE SEQUENCE [LARGE SCALE GENOMIC DNA]</scope>
    <source>
        <tissue evidence="1">Muscle</tissue>
    </source>
</reference>